<protein>
    <submittedName>
        <fullName evidence="3">Uncharacterized protein</fullName>
    </submittedName>
</protein>
<keyword evidence="2" id="KW-0812">Transmembrane</keyword>
<feature type="region of interest" description="Disordered" evidence="1">
    <location>
        <begin position="375"/>
        <end position="418"/>
    </location>
</feature>
<organism evidence="3 4">
    <name type="scientific">Collybia nuda</name>
    <dbReference type="NCBI Taxonomy" id="64659"/>
    <lineage>
        <taxon>Eukaryota</taxon>
        <taxon>Fungi</taxon>
        <taxon>Dikarya</taxon>
        <taxon>Basidiomycota</taxon>
        <taxon>Agaricomycotina</taxon>
        <taxon>Agaricomycetes</taxon>
        <taxon>Agaricomycetidae</taxon>
        <taxon>Agaricales</taxon>
        <taxon>Tricholomatineae</taxon>
        <taxon>Clitocybaceae</taxon>
        <taxon>Collybia</taxon>
    </lineage>
</organism>
<sequence>MSLKKSCGITAPFSHPRTRYHPKNMLPLNQSNVASNLVFWSFFLTLAARTWSFALHIPIPVTDDGVDKPGGRFSFGKPFHIIWDLNDGESGKITIIAEPMVGPTNYTLAKDVDLKDLEVYTSISPPKPWPESDTYFIHAANASNPKQILSSTSNIWIFDDKPATATLVIVSESQTPAANTSQAPSVQVTTTKSTNATSLVTSPAPSITPTLNSISTPTPMSMSTTPSANSSTVLSSSTIATPSDNTITTTSSNTIVNILPTTTPLAATSNPATRRNAIIGGIIGGVAFVLLLMIALLIYCRHREQKNSHLAAIPVVMVPNNQSPPSSKFGVLPANPHVPQWPPVGMAEVPREQHKLQPDIPQWPPIATGAEVRRERRKFQPGSEAPATPVPATPQCEVPDAVNDENSEEDAQRLRSQAEVMNERIAELESQLVRGLDIGRQPPGYVSQRQSVVPL</sequence>
<evidence type="ECO:0000256" key="2">
    <source>
        <dbReference type="SAM" id="Phobius"/>
    </source>
</evidence>
<proteinExistence type="predicted"/>
<evidence type="ECO:0000313" key="3">
    <source>
        <dbReference type="EMBL" id="KAF9460874.1"/>
    </source>
</evidence>
<keyword evidence="4" id="KW-1185">Reference proteome</keyword>
<dbReference type="AlphaFoldDB" id="A0A9P5Y228"/>
<evidence type="ECO:0000313" key="4">
    <source>
        <dbReference type="Proteomes" id="UP000807353"/>
    </source>
</evidence>
<keyword evidence="2" id="KW-0472">Membrane</keyword>
<keyword evidence="2" id="KW-1133">Transmembrane helix</keyword>
<name>A0A9P5Y228_9AGAR</name>
<reference evidence="3" key="1">
    <citation type="submission" date="2020-11" db="EMBL/GenBank/DDBJ databases">
        <authorList>
            <consortium name="DOE Joint Genome Institute"/>
            <person name="Ahrendt S."/>
            <person name="Riley R."/>
            <person name="Andreopoulos W."/>
            <person name="Labutti K."/>
            <person name="Pangilinan J."/>
            <person name="Ruiz-Duenas F.J."/>
            <person name="Barrasa J.M."/>
            <person name="Sanchez-Garcia M."/>
            <person name="Camarero S."/>
            <person name="Miyauchi S."/>
            <person name="Serrano A."/>
            <person name="Linde D."/>
            <person name="Babiker R."/>
            <person name="Drula E."/>
            <person name="Ayuso-Fernandez I."/>
            <person name="Pacheco R."/>
            <person name="Padilla G."/>
            <person name="Ferreira P."/>
            <person name="Barriuso J."/>
            <person name="Kellner H."/>
            <person name="Castanera R."/>
            <person name="Alfaro M."/>
            <person name="Ramirez L."/>
            <person name="Pisabarro A.G."/>
            <person name="Kuo A."/>
            <person name="Tritt A."/>
            <person name="Lipzen A."/>
            <person name="He G."/>
            <person name="Yan M."/>
            <person name="Ng V."/>
            <person name="Cullen D."/>
            <person name="Martin F."/>
            <person name="Rosso M.-N."/>
            <person name="Henrissat B."/>
            <person name="Hibbett D."/>
            <person name="Martinez A.T."/>
            <person name="Grigoriev I.V."/>
        </authorList>
    </citation>
    <scope>NUCLEOTIDE SEQUENCE</scope>
    <source>
        <strain evidence="3">CBS 247.69</strain>
    </source>
</reference>
<feature type="region of interest" description="Disordered" evidence="1">
    <location>
        <begin position="197"/>
        <end position="237"/>
    </location>
</feature>
<evidence type="ECO:0000256" key="1">
    <source>
        <dbReference type="SAM" id="MobiDB-lite"/>
    </source>
</evidence>
<accession>A0A9P5Y228</accession>
<feature type="compositionally biased region" description="Polar residues" evidence="1">
    <location>
        <begin position="197"/>
        <end position="211"/>
    </location>
</feature>
<dbReference type="EMBL" id="MU150292">
    <property type="protein sequence ID" value="KAF9460874.1"/>
    <property type="molecule type" value="Genomic_DNA"/>
</dbReference>
<feature type="compositionally biased region" description="Low complexity" evidence="1">
    <location>
        <begin position="212"/>
        <end position="237"/>
    </location>
</feature>
<gene>
    <name evidence="3" type="ORF">BDZ94DRAFT_1311085</name>
</gene>
<feature type="transmembrane region" description="Helical" evidence="2">
    <location>
        <begin position="277"/>
        <end position="300"/>
    </location>
</feature>
<comment type="caution">
    <text evidence="3">The sequence shown here is derived from an EMBL/GenBank/DDBJ whole genome shotgun (WGS) entry which is preliminary data.</text>
</comment>
<dbReference type="Proteomes" id="UP000807353">
    <property type="component" value="Unassembled WGS sequence"/>
</dbReference>